<evidence type="ECO:0000313" key="1">
    <source>
        <dbReference type="EMBL" id="SEH42118.1"/>
    </source>
</evidence>
<name>A0A1H6I7A8_9EURY</name>
<sequence>MFIVMIVLSRNEYRAVTARIINVESLRDGSFASSFVSLKHLSHRRCGTQDNNNTSVIIIRKRPDRRRYDRQVPNSYPSPSSATTAVFLSRRLTVTVWTSLLVCLSVTNEPPHGFCDDRGAVDGGTDRRCRISGAGMVGSSTGQTLPVDVFHHPCPMPIPAFRSDQSCVFRRLVSHRLTWRDILGCRSRHRV</sequence>
<proteinExistence type="predicted"/>
<dbReference type="Proteomes" id="UP000199215">
    <property type="component" value="Unassembled WGS sequence"/>
</dbReference>
<dbReference type="AlphaFoldDB" id="A0A1H6I7A8"/>
<evidence type="ECO:0000313" key="2">
    <source>
        <dbReference type="Proteomes" id="UP000199215"/>
    </source>
</evidence>
<gene>
    <name evidence="1" type="ORF">SAMN05192561_101863</name>
</gene>
<dbReference type="EMBL" id="FNWU01000001">
    <property type="protein sequence ID" value="SEH42118.1"/>
    <property type="molecule type" value="Genomic_DNA"/>
</dbReference>
<keyword evidence="2" id="KW-1185">Reference proteome</keyword>
<accession>A0A1H6I7A8</accession>
<reference evidence="1 2" key="1">
    <citation type="submission" date="2016-10" db="EMBL/GenBank/DDBJ databases">
        <authorList>
            <person name="de Groot N.N."/>
        </authorList>
    </citation>
    <scope>NUCLEOTIDE SEQUENCE [LARGE SCALE GENOMIC DNA]</scope>
    <source>
        <strain evidence="1 2">IBRC-M10418</strain>
    </source>
</reference>
<organism evidence="1 2">
    <name type="scientific">Halopenitus malekzadehii</name>
    <dbReference type="NCBI Taxonomy" id="1267564"/>
    <lineage>
        <taxon>Archaea</taxon>
        <taxon>Methanobacteriati</taxon>
        <taxon>Methanobacteriota</taxon>
        <taxon>Stenosarchaea group</taxon>
        <taxon>Halobacteria</taxon>
        <taxon>Halobacteriales</taxon>
        <taxon>Haloferacaceae</taxon>
        <taxon>Halopenitus</taxon>
    </lineage>
</organism>
<protein>
    <submittedName>
        <fullName evidence="1">Uncharacterized protein</fullName>
    </submittedName>
</protein>